<dbReference type="Proteomes" id="UP000072389">
    <property type="component" value="Chromosome"/>
</dbReference>
<dbReference type="RefSeq" id="WP_001248741.1">
    <property type="nucleotide sequence ID" value="NZ_AP022238.1"/>
</dbReference>
<sequence>MRQFTSLQVAILALGSLCFSSAYAGSTLVPMTDAELSATRGQALMSMSYIAPNDSANLEKLRDSSSNVGFFKLSLDADIELNTNIRKLQLGCGGANGAGACDIDIDNLSLSGLSNTNDGRASSSAKITNPFIEFAIKNPNSTALREVTGLRVSAEAIEGLLTFGTENSQTKNGINSLSGYMEVAQAGGTVKVNPVNGLRPADVNNTQISGEACGYLACVPFQTYDYTLNLTTDAAGTSTDKLTGTLFLPQQTITGKRISVAPLKATATVSGINVSGNIKAIAAGLLNLDKSVTGSINNLAVNVDISEDLGFFHKANLNGSPVSLSLQGNDIRWPGTKSVAERGWWLELSNPIDIGDITPAESVSIANKTIEETLALVSQKLSTGTRGNTKVDCGDLGLLSCIGGSTINIGNLNLAGATPVQMSLSNLVLKNQTFATNCHGADVKFC</sequence>
<organism evidence="1 2">
    <name type="scientific">Acinetobacter baumannii</name>
    <dbReference type="NCBI Taxonomy" id="470"/>
    <lineage>
        <taxon>Bacteria</taxon>
        <taxon>Pseudomonadati</taxon>
        <taxon>Pseudomonadota</taxon>
        <taxon>Gammaproteobacteria</taxon>
        <taxon>Moraxellales</taxon>
        <taxon>Moraxellaceae</taxon>
        <taxon>Acinetobacter</taxon>
        <taxon>Acinetobacter calcoaceticus/baumannii complex</taxon>
    </lineage>
</organism>
<dbReference type="EMBL" id="CP018664">
    <property type="protein sequence ID" value="APP31333.1"/>
    <property type="molecule type" value="Genomic_DNA"/>
</dbReference>
<evidence type="ECO:0000313" key="1">
    <source>
        <dbReference type="EMBL" id="APP31333.1"/>
    </source>
</evidence>
<accession>A0A1E3M1K2</accession>
<dbReference type="AlphaFoldDB" id="A0A1E3M1K2"/>
<proteinExistence type="predicted"/>
<name>A0A1E3M1K2_ACIBA</name>
<evidence type="ECO:0000313" key="2">
    <source>
        <dbReference type="Proteomes" id="UP000072389"/>
    </source>
</evidence>
<reference evidence="1 2" key="1">
    <citation type="journal article" date="2014" name="Antimicrob. Agents Chemother.">
        <title>Triclosan can select for an AdeIJK-overexpressing mutant of Acinetobacter baumannii ATCC 17978 that displays reduced susceptibility to multiple antibiotics.</title>
        <authorList>
            <person name="Fernando D.M."/>
            <person name="Xu W."/>
            <person name="Loewen P.C."/>
            <person name="Zhanel G.G."/>
            <person name="Kumar A."/>
        </authorList>
    </citation>
    <scope>NUCLEOTIDE SEQUENCE [LARGE SCALE GENOMIC DNA]</scope>
    <source>
        <strain evidence="2">ATCC 17978</strain>
    </source>
</reference>
<gene>
    <name evidence="1" type="ORF">AUO97_11135</name>
</gene>
<protein>
    <submittedName>
        <fullName evidence="1">Uncharacterized protein</fullName>
    </submittedName>
</protein>